<protein>
    <recommendedName>
        <fullName evidence="1">GEVED domain-containing protein</fullName>
    </recommendedName>
</protein>
<dbReference type="AlphaFoldDB" id="A0A1X9NAU8"/>
<dbReference type="InterPro" id="IPR013424">
    <property type="entry name" value="Ice-binding_C"/>
</dbReference>
<dbReference type="InterPro" id="IPR045474">
    <property type="entry name" value="GEVED"/>
</dbReference>
<organism evidence="2 3">
    <name type="scientific">Oceanicoccus sagamiensis</name>
    <dbReference type="NCBI Taxonomy" id="716816"/>
    <lineage>
        <taxon>Bacteria</taxon>
        <taxon>Pseudomonadati</taxon>
        <taxon>Pseudomonadota</taxon>
        <taxon>Gammaproteobacteria</taxon>
        <taxon>Cellvibrionales</taxon>
        <taxon>Spongiibacteraceae</taxon>
        <taxon>Oceanicoccus</taxon>
    </lineage>
</organism>
<proteinExistence type="predicted"/>
<evidence type="ECO:0000259" key="1">
    <source>
        <dbReference type="Pfam" id="PF20009"/>
    </source>
</evidence>
<sequence length="284" mass="32243">MSLLNTARLKEAYSTCLDKKMVIYFQFEPTKKQLLKSFSVFNFDQKSSSILLALLMGFSISCAYAGPTYDFGDAPIPYGEAWHYTAEWQRLGTEYSKEKEAVAEDDDDGVSWSTDGGLTFGNGNLVQGQTVTFKFDFTRGTYGRHDYDELKAWVDWNGDYEWSTSEIIAQELWYKDTVEWGDTQINRDDYLNGVESDPNAVLYREILATIVVPEDSMGELWLRARVVCDESIYKNNVDGILNPTGFFHQGEAEDYKLTVTSVPEPSSLALLIMGLAISFIQRKK</sequence>
<dbReference type="Proteomes" id="UP000193450">
    <property type="component" value="Chromosome"/>
</dbReference>
<dbReference type="Pfam" id="PF20009">
    <property type="entry name" value="GEVED"/>
    <property type="match status" value="1"/>
</dbReference>
<accession>A0A1X9NAU8</accession>
<keyword evidence="3" id="KW-1185">Reference proteome</keyword>
<dbReference type="RefSeq" id="WP_085758419.1">
    <property type="nucleotide sequence ID" value="NZ_CP019343.1"/>
</dbReference>
<evidence type="ECO:0000313" key="3">
    <source>
        <dbReference type="Proteomes" id="UP000193450"/>
    </source>
</evidence>
<dbReference type="STRING" id="716816.BST96_09190"/>
<name>A0A1X9NAU8_9GAMM</name>
<feature type="domain" description="GEVED" evidence="1">
    <location>
        <begin position="150"/>
        <end position="258"/>
    </location>
</feature>
<reference evidence="2 3" key="1">
    <citation type="submission" date="2016-11" db="EMBL/GenBank/DDBJ databases">
        <title>Trade-off between light-utilization and light-protection in marine flavobacteria.</title>
        <authorList>
            <person name="Kumagai Y."/>
        </authorList>
    </citation>
    <scope>NUCLEOTIDE SEQUENCE [LARGE SCALE GENOMIC DNA]</scope>
    <source>
        <strain evidence="2 3">NBRC 107125</strain>
    </source>
</reference>
<evidence type="ECO:0000313" key="2">
    <source>
        <dbReference type="EMBL" id="ARN74281.1"/>
    </source>
</evidence>
<gene>
    <name evidence="2" type="ORF">BST96_09190</name>
</gene>
<dbReference type="OrthoDB" id="185324at2"/>
<dbReference type="KEGG" id="osg:BST96_09190"/>
<dbReference type="EMBL" id="CP019343">
    <property type="protein sequence ID" value="ARN74281.1"/>
    <property type="molecule type" value="Genomic_DNA"/>
</dbReference>
<dbReference type="NCBIfam" id="TIGR02595">
    <property type="entry name" value="PEP_CTERM"/>
    <property type="match status" value="1"/>
</dbReference>